<accession>A0A9W6JI85</accession>
<keyword evidence="2" id="KW-0732">Signal</keyword>
<evidence type="ECO:0000313" key="3">
    <source>
        <dbReference type="EMBL" id="GLK76310.1"/>
    </source>
</evidence>
<evidence type="ECO:0008006" key="5">
    <source>
        <dbReference type="Google" id="ProtNLM"/>
    </source>
</evidence>
<evidence type="ECO:0000256" key="2">
    <source>
        <dbReference type="SAM" id="SignalP"/>
    </source>
</evidence>
<feature type="signal peptide" evidence="2">
    <location>
        <begin position="1"/>
        <end position="22"/>
    </location>
</feature>
<proteinExistence type="predicted"/>
<dbReference type="InterPro" id="IPR022061">
    <property type="entry name" value="DUF3617"/>
</dbReference>
<dbReference type="EMBL" id="BSFK01000007">
    <property type="protein sequence ID" value="GLK76310.1"/>
    <property type="molecule type" value="Genomic_DNA"/>
</dbReference>
<dbReference type="Proteomes" id="UP001143364">
    <property type="component" value="Unassembled WGS sequence"/>
</dbReference>
<evidence type="ECO:0000256" key="1">
    <source>
        <dbReference type="SAM" id="MobiDB-lite"/>
    </source>
</evidence>
<reference evidence="3" key="1">
    <citation type="journal article" date="2014" name="Int. J. Syst. Evol. Microbiol.">
        <title>Complete genome sequence of Corynebacterium casei LMG S-19264T (=DSM 44701T), isolated from a smear-ripened cheese.</title>
        <authorList>
            <consortium name="US DOE Joint Genome Institute (JGI-PGF)"/>
            <person name="Walter F."/>
            <person name="Albersmeier A."/>
            <person name="Kalinowski J."/>
            <person name="Ruckert C."/>
        </authorList>
    </citation>
    <scope>NUCLEOTIDE SEQUENCE</scope>
    <source>
        <strain evidence="3">VKM B-2555</strain>
    </source>
</reference>
<comment type="caution">
    <text evidence="3">The sequence shown here is derived from an EMBL/GenBank/DDBJ whole genome shotgun (WGS) entry which is preliminary data.</text>
</comment>
<keyword evidence="4" id="KW-1185">Reference proteome</keyword>
<feature type="region of interest" description="Disordered" evidence="1">
    <location>
        <begin position="137"/>
        <end position="164"/>
    </location>
</feature>
<gene>
    <name evidence="3" type="ORF">GCM10008171_15640</name>
</gene>
<name>A0A9W6JI85_9HYPH</name>
<organism evidence="3 4">
    <name type="scientific">Methylopila jiangsuensis</name>
    <dbReference type="NCBI Taxonomy" id="586230"/>
    <lineage>
        <taxon>Bacteria</taxon>
        <taxon>Pseudomonadati</taxon>
        <taxon>Pseudomonadota</taxon>
        <taxon>Alphaproteobacteria</taxon>
        <taxon>Hyphomicrobiales</taxon>
        <taxon>Methylopilaceae</taxon>
        <taxon>Methylopila</taxon>
    </lineage>
</organism>
<evidence type="ECO:0000313" key="4">
    <source>
        <dbReference type="Proteomes" id="UP001143364"/>
    </source>
</evidence>
<feature type="chain" id="PRO_5040876606" description="DUF3617 family protein" evidence="2">
    <location>
        <begin position="23"/>
        <end position="164"/>
    </location>
</feature>
<dbReference type="AlphaFoldDB" id="A0A9W6JI85"/>
<reference evidence="3" key="2">
    <citation type="submission" date="2023-01" db="EMBL/GenBank/DDBJ databases">
        <authorList>
            <person name="Sun Q."/>
            <person name="Evtushenko L."/>
        </authorList>
    </citation>
    <scope>NUCLEOTIDE SEQUENCE</scope>
    <source>
        <strain evidence="3">VKM B-2555</strain>
    </source>
</reference>
<sequence length="164" mass="16922">MRRPIAVLALAGALAAPGAVRADDELPTRAPGLWESVSRTEDGVTTARQCIDATTDRKARDITAGAASCSKNAVTRTADGYATETLCKVGPLTAEGRGVITGDFKTHVTIETTTTLTGLPEGAGPSVRRTVIENRRLGDCGPGQKPGDIILEDGSVAPTPGTPR</sequence>
<dbReference type="Pfam" id="PF12276">
    <property type="entry name" value="DUF3617"/>
    <property type="match status" value="1"/>
</dbReference>
<protein>
    <recommendedName>
        <fullName evidence="5">DUF3617 family protein</fullName>
    </recommendedName>
</protein>